<organism evidence="1 2">
    <name type="scientific">Pseudozyma antarctica</name>
    <name type="common">Yeast</name>
    <name type="synonym">Candida antarctica</name>
    <dbReference type="NCBI Taxonomy" id="84753"/>
    <lineage>
        <taxon>Eukaryota</taxon>
        <taxon>Fungi</taxon>
        <taxon>Dikarya</taxon>
        <taxon>Basidiomycota</taxon>
        <taxon>Ustilaginomycotina</taxon>
        <taxon>Ustilaginomycetes</taxon>
        <taxon>Ustilaginales</taxon>
        <taxon>Ustilaginaceae</taxon>
        <taxon>Moesziomyces</taxon>
    </lineage>
</organism>
<reference evidence="2" key="1">
    <citation type="journal article" date="2014" name="Genome Announc.">
        <title>Draft Genome Sequence of the Yeast Pseudozyma antarctica Type Strain JCM10317, a Producer of the Glycolipid Biosurfactants, Mannosylerythritol Lipids.</title>
        <authorList>
            <person name="Saika A."/>
            <person name="Koike H."/>
            <person name="Hori T."/>
            <person name="Fukuoka T."/>
            <person name="Sato S."/>
            <person name="Habe H."/>
            <person name="Kitamoto D."/>
            <person name="Morita T."/>
        </authorList>
    </citation>
    <scope>NUCLEOTIDE SEQUENCE [LARGE SCALE GENOMIC DNA]</scope>
    <source>
        <strain evidence="2">JCM 10317</strain>
    </source>
</reference>
<protein>
    <submittedName>
        <fullName evidence="1">Uncharacterized protein</fullName>
    </submittedName>
</protein>
<evidence type="ECO:0000313" key="1">
    <source>
        <dbReference type="EMBL" id="GAK64237.1"/>
    </source>
</evidence>
<accession>A0A081CC41</accession>
<evidence type="ECO:0000313" key="2">
    <source>
        <dbReference type="Proteomes" id="UP000053758"/>
    </source>
</evidence>
<gene>
    <name evidence="1" type="ORF">PAN0_004d2447</name>
</gene>
<proteinExistence type="predicted"/>
<keyword evidence="2" id="KW-1185">Reference proteome</keyword>
<dbReference type="OrthoDB" id="10257779at2759"/>
<dbReference type="EMBL" id="DF830071">
    <property type="protein sequence ID" value="GAK64237.1"/>
    <property type="molecule type" value="Genomic_DNA"/>
</dbReference>
<dbReference type="AlphaFoldDB" id="A0A081CC41"/>
<dbReference type="RefSeq" id="XP_014657877.1">
    <property type="nucleotide sequence ID" value="XM_014802391.1"/>
</dbReference>
<dbReference type="GeneID" id="26303296"/>
<sequence>MLLSVLKCEVGTFFAFLLISSAWARPAGGGEWTIGQVPTADHEDANPWSDDEPWHAFEPGSSSVDSHDGWAGAPSASFSSVPEWREVQDSYPSFSSSGTDQRPALTHAVQAGPEQHPGMSAWQQSPEQHHELGAPQQASGQSPGLSTFQQAAEQHPDMSASQHPPEQYARMHTFGQAQHRLPGASTSQQAPEQLLHTSVSQQASEQAQQAPVQRFGQVPGWLDPPNTPSWFSEGADRLLGISPLRIASAQSIFDWKRREWEKWRNNMRLAMGRPQLRITPVDLSHGGYDRVFIASDGDAVLGAYPSLDALQQAARTLRRAPLLQLSDAPGRLEDERVMRQVPSDSRIYIYLNSRRNMDLINRDYFLGHAQFLPIQRDGLDRSTLNRVFGNPRNQFVLPPREPGGLPLVVMRHSNRAHVGSSMMEALTGRLGEMNLMSLWSPILSDGRRFTSVLYGIVSFDARYTFEVQQHLRAHARSQNVDDYAFMYTFRSALEHAPR</sequence>
<dbReference type="HOGENOM" id="CLU_634796_0_0_1"/>
<dbReference type="Proteomes" id="UP000053758">
    <property type="component" value="Unassembled WGS sequence"/>
</dbReference>
<name>A0A081CC41_PSEA2</name>